<reference evidence="1 2" key="1">
    <citation type="submission" date="2024-06" db="EMBL/GenBank/DDBJ databases">
        <title>A chromosome level genome sequence of Diviner's sage (Salvia divinorum).</title>
        <authorList>
            <person name="Ford S.A."/>
            <person name="Ro D.-K."/>
            <person name="Ness R.W."/>
            <person name="Phillips M.A."/>
        </authorList>
    </citation>
    <scope>NUCLEOTIDE SEQUENCE [LARGE SCALE GENOMIC DNA]</scope>
    <source>
        <strain evidence="1">SAF-2024a</strain>
        <tissue evidence="1">Leaf</tissue>
    </source>
</reference>
<comment type="caution">
    <text evidence="1">The sequence shown here is derived from an EMBL/GenBank/DDBJ whole genome shotgun (WGS) entry which is preliminary data.</text>
</comment>
<sequence length="85" mass="9634">MICITQVQFFRIHLHSALRGYGVDFVIRHSIISPTAENGCLLCIQSSDTAAAKAEKVLTDIKKNLIPTRISIWINNRLSRQRRNA</sequence>
<accession>A0ABD1I3Q1</accession>
<dbReference type="Proteomes" id="UP001567538">
    <property type="component" value="Unassembled WGS sequence"/>
</dbReference>
<gene>
    <name evidence="1" type="ORF">AAHA92_05470</name>
</gene>
<evidence type="ECO:0000313" key="2">
    <source>
        <dbReference type="Proteomes" id="UP001567538"/>
    </source>
</evidence>
<organism evidence="1 2">
    <name type="scientific">Salvia divinorum</name>
    <name type="common">Maria pastora</name>
    <name type="synonym">Diviner's sage</name>
    <dbReference type="NCBI Taxonomy" id="28513"/>
    <lineage>
        <taxon>Eukaryota</taxon>
        <taxon>Viridiplantae</taxon>
        <taxon>Streptophyta</taxon>
        <taxon>Embryophyta</taxon>
        <taxon>Tracheophyta</taxon>
        <taxon>Spermatophyta</taxon>
        <taxon>Magnoliopsida</taxon>
        <taxon>eudicotyledons</taxon>
        <taxon>Gunneridae</taxon>
        <taxon>Pentapetalae</taxon>
        <taxon>asterids</taxon>
        <taxon>lamiids</taxon>
        <taxon>Lamiales</taxon>
        <taxon>Lamiaceae</taxon>
        <taxon>Nepetoideae</taxon>
        <taxon>Mentheae</taxon>
        <taxon>Salviinae</taxon>
        <taxon>Salvia</taxon>
        <taxon>Salvia subgen. Calosphace</taxon>
    </lineage>
</organism>
<protein>
    <recommendedName>
        <fullName evidence="3">DUF3343 domain-containing protein</fullName>
    </recommendedName>
</protein>
<dbReference type="EMBL" id="JBEAFC010000003">
    <property type="protein sequence ID" value="KAL1562955.1"/>
    <property type="molecule type" value="Genomic_DNA"/>
</dbReference>
<evidence type="ECO:0008006" key="3">
    <source>
        <dbReference type="Google" id="ProtNLM"/>
    </source>
</evidence>
<evidence type="ECO:0000313" key="1">
    <source>
        <dbReference type="EMBL" id="KAL1562955.1"/>
    </source>
</evidence>
<dbReference type="AlphaFoldDB" id="A0ABD1I3Q1"/>
<proteinExistence type="predicted"/>
<name>A0ABD1I3Q1_SALDI</name>
<keyword evidence="2" id="KW-1185">Reference proteome</keyword>